<organism evidence="1 2">
    <name type="scientific">Leucocoprinus birnbaumii</name>
    <dbReference type="NCBI Taxonomy" id="56174"/>
    <lineage>
        <taxon>Eukaryota</taxon>
        <taxon>Fungi</taxon>
        <taxon>Dikarya</taxon>
        <taxon>Basidiomycota</taxon>
        <taxon>Agaricomycotina</taxon>
        <taxon>Agaricomycetes</taxon>
        <taxon>Agaricomycetidae</taxon>
        <taxon>Agaricales</taxon>
        <taxon>Agaricineae</taxon>
        <taxon>Agaricaceae</taxon>
        <taxon>Leucocoprinus</taxon>
    </lineage>
</organism>
<sequence length="371" mass="41482">MRNVQETLLLCRTLSDTARIADLVDALTVYALAEAEASGSEEGDSDDEETASGSQELPQNYWSCIARALEQAKNLRYLNIHIADNSNAGAAWVLGKCTFQLRGFHCDLNWDNHLVSFLNKQTDLNDLYLLDYLNPSNVLTPAVEGPTTSPSPRLSSTSFPLLSTLECTFSEAAVAITPGRPITRLKTCFSRTRLDEKRAEMTELLAKVRESSRPLRALDIADSEYTTTFSMELLSLIVASRATSLELRYLGTLVLPISGREVSGDCFFHTPKLQALLTPRPYESPSKRLRFYGLLMRLPRIQCIEVEVSSWVPPPSSPPAFRALASEMRLYTPSVSRVVFVHDFDRTIVTVVDGVCRMDNDANYELLWRDT</sequence>
<accession>A0AAD5YY93</accession>
<dbReference type="AlphaFoldDB" id="A0AAD5YY93"/>
<comment type="caution">
    <text evidence="1">The sequence shown here is derived from an EMBL/GenBank/DDBJ whole genome shotgun (WGS) entry which is preliminary data.</text>
</comment>
<keyword evidence="2" id="KW-1185">Reference proteome</keyword>
<dbReference type="Proteomes" id="UP001213000">
    <property type="component" value="Unassembled WGS sequence"/>
</dbReference>
<protein>
    <submittedName>
        <fullName evidence="1">Uncharacterized protein</fullName>
    </submittedName>
</protein>
<evidence type="ECO:0000313" key="1">
    <source>
        <dbReference type="EMBL" id="KAJ3575503.1"/>
    </source>
</evidence>
<dbReference type="EMBL" id="JANIEX010000035">
    <property type="protein sequence ID" value="KAJ3575503.1"/>
    <property type="molecule type" value="Genomic_DNA"/>
</dbReference>
<gene>
    <name evidence="1" type="ORF">NP233_g1059</name>
</gene>
<reference evidence="1" key="1">
    <citation type="submission" date="2022-07" db="EMBL/GenBank/DDBJ databases">
        <title>Genome Sequence of Leucocoprinus birnbaumii.</title>
        <authorList>
            <person name="Buettner E."/>
        </authorList>
    </citation>
    <scope>NUCLEOTIDE SEQUENCE</scope>
    <source>
        <strain evidence="1">VT141</strain>
    </source>
</reference>
<evidence type="ECO:0000313" key="2">
    <source>
        <dbReference type="Proteomes" id="UP001213000"/>
    </source>
</evidence>
<proteinExistence type="predicted"/>
<name>A0AAD5YY93_9AGAR</name>